<keyword evidence="3" id="KW-1185">Reference proteome</keyword>
<keyword evidence="1" id="KW-0812">Transmembrane</keyword>
<organism evidence="2 3">
    <name type="scientific">Caloramator mitchellensis</name>
    <dbReference type="NCBI Taxonomy" id="908809"/>
    <lineage>
        <taxon>Bacteria</taxon>
        <taxon>Bacillati</taxon>
        <taxon>Bacillota</taxon>
        <taxon>Clostridia</taxon>
        <taxon>Eubacteriales</taxon>
        <taxon>Clostridiaceae</taxon>
        <taxon>Caloramator</taxon>
    </lineage>
</organism>
<evidence type="ECO:0000313" key="2">
    <source>
        <dbReference type="EMBL" id="KRQ87809.1"/>
    </source>
</evidence>
<name>A0A0R3JWA1_CALMK</name>
<comment type="caution">
    <text evidence="2">The sequence shown here is derived from an EMBL/GenBank/DDBJ whole genome shotgun (WGS) entry which is preliminary data.</text>
</comment>
<dbReference type="Proteomes" id="UP000052015">
    <property type="component" value="Unassembled WGS sequence"/>
</dbReference>
<gene>
    <name evidence="2" type="ORF">ABG79_00614</name>
</gene>
<feature type="transmembrane region" description="Helical" evidence="1">
    <location>
        <begin position="63"/>
        <end position="92"/>
    </location>
</feature>
<dbReference type="RefSeq" id="WP_057976976.1">
    <property type="nucleotide sequence ID" value="NZ_LKHP01000002.1"/>
</dbReference>
<keyword evidence="1" id="KW-0472">Membrane</keyword>
<accession>A0A0R3JWA1</accession>
<dbReference type="EMBL" id="LKHP01000002">
    <property type="protein sequence ID" value="KRQ87809.1"/>
    <property type="molecule type" value="Genomic_DNA"/>
</dbReference>
<evidence type="ECO:0000313" key="3">
    <source>
        <dbReference type="Proteomes" id="UP000052015"/>
    </source>
</evidence>
<evidence type="ECO:0000256" key="1">
    <source>
        <dbReference type="SAM" id="Phobius"/>
    </source>
</evidence>
<dbReference type="OrthoDB" id="2657646at2"/>
<keyword evidence="1" id="KW-1133">Transmembrane helix</keyword>
<sequence>MEEKEKFIICNHCNRFIKDKQDLVVAFDLFFMNAYHSECYAQRLKSSFFQGNNPVNGHVSNKITVILGLAGLLIVFTDFYAYTALIILQLGIRLYSWFKFERMLE</sequence>
<dbReference type="AlphaFoldDB" id="A0A0R3JWA1"/>
<dbReference type="STRING" id="908809.ABG79_00614"/>
<proteinExistence type="predicted"/>
<reference evidence="2 3" key="1">
    <citation type="submission" date="2015-09" db="EMBL/GenBank/DDBJ databases">
        <title>Draft genome sequence of a Caloramator mitchellensis, a moderate thermophile from the Great Artesian Basin of Australia.</title>
        <authorList>
            <person name="Patel B.K."/>
        </authorList>
    </citation>
    <scope>NUCLEOTIDE SEQUENCE [LARGE SCALE GENOMIC DNA]</scope>
    <source>
        <strain evidence="2 3">VF08</strain>
    </source>
</reference>
<protein>
    <submittedName>
        <fullName evidence="2">Uncharacterized protein</fullName>
    </submittedName>
</protein>